<dbReference type="Proteomes" id="UP001153365">
    <property type="component" value="Unassembled WGS sequence"/>
</dbReference>
<dbReference type="PANTHER" id="PTHR12203:SF118">
    <property type="entry name" value="BETA-1,2-XYLOSYLTRANSFERASE 1"/>
    <property type="match status" value="1"/>
</dbReference>
<dbReference type="GO" id="GO:0016740">
    <property type="term" value="F:transferase activity"/>
    <property type="evidence" value="ECO:0007669"/>
    <property type="project" value="UniProtKB-KW"/>
</dbReference>
<proteinExistence type="predicted"/>
<dbReference type="Pfam" id="PF05686">
    <property type="entry name" value="Glyco_transf_90"/>
    <property type="match status" value="1"/>
</dbReference>
<name>A0AAV0BK98_PHAPC</name>
<protein>
    <submittedName>
        <fullName evidence="2">Glycosyl transferase family 90-domain-containing protein</fullName>
    </submittedName>
</protein>
<comment type="caution">
    <text evidence="2">The sequence shown here is derived from an EMBL/GenBank/DDBJ whole genome shotgun (WGS) entry which is preliminary data.</text>
</comment>
<evidence type="ECO:0000313" key="3">
    <source>
        <dbReference type="Proteomes" id="UP001153365"/>
    </source>
</evidence>
<keyword evidence="2" id="KW-0808">Transferase</keyword>
<dbReference type="InterPro" id="IPR006598">
    <property type="entry name" value="CAP10"/>
</dbReference>
<keyword evidence="3" id="KW-1185">Reference proteome</keyword>
<organism evidence="2 3">
    <name type="scientific">Phakopsora pachyrhizi</name>
    <name type="common">Asian soybean rust disease fungus</name>
    <dbReference type="NCBI Taxonomy" id="170000"/>
    <lineage>
        <taxon>Eukaryota</taxon>
        <taxon>Fungi</taxon>
        <taxon>Dikarya</taxon>
        <taxon>Basidiomycota</taxon>
        <taxon>Pucciniomycotina</taxon>
        <taxon>Pucciniomycetes</taxon>
        <taxon>Pucciniales</taxon>
        <taxon>Phakopsoraceae</taxon>
        <taxon>Phakopsora</taxon>
    </lineage>
</organism>
<sequence>MLLRSKKISTRSKILLFILSFLFLTITFVQKFLISQKNVISSFSISDFKGKDFLTESETKWSKILNRQSQNLSAAAEEYKRRYKGRLPPKGFDKWWQFTQDHGVKLVDEYDQIFKDLEPFWAIPSYRIRELVEELQNRKNRKSIVYEFTKQRGNFTKTGPSAESPRAEKLLNLIQSFTDYAQDEFLDFKWVIDSEDGAQIRISWKEKDELLKLARNGEVIDLEKHKSLSKGLSWPGSCPINSPAYYSNTTPDRTKLRTLIYDHSKSMDLCMNPDQVQIHGAFMSQLYRTAQSINPIFCFSKSTLDSDILVTPLEQYESIYPDPAYEWKDPNRINQVFWRGSSTGKLLNVTKSINESLKKTVKGKEIKSKNYKFDVEFAGEPIQCSKLVCKKLRKIAKFGEWVEPRISNLYKYALDVDGNGWSGRFHRLLSSNQVVIKSTIFPEWYTDRIQPWFHYVPLKLDYSDLPEIIDYLMNHDNVSEKIARNGKEWAEKFWREEDMAAYMFRLMLEWSRLYNRKNCEMNKKTLRIECPFLDFTMD</sequence>
<dbReference type="InterPro" id="IPR051091">
    <property type="entry name" value="O-Glucosyltr/Glycosyltrsf_90"/>
</dbReference>
<dbReference type="AlphaFoldDB" id="A0AAV0BK98"/>
<dbReference type="EMBL" id="CALTRL010005826">
    <property type="protein sequence ID" value="CAH7687024.1"/>
    <property type="molecule type" value="Genomic_DNA"/>
</dbReference>
<evidence type="ECO:0000313" key="2">
    <source>
        <dbReference type="EMBL" id="CAH7687024.1"/>
    </source>
</evidence>
<evidence type="ECO:0000259" key="1">
    <source>
        <dbReference type="SMART" id="SM00672"/>
    </source>
</evidence>
<reference evidence="2" key="1">
    <citation type="submission" date="2022-06" db="EMBL/GenBank/DDBJ databases">
        <authorList>
            <consortium name="SYNGENTA / RWTH Aachen University"/>
        </authorList>
    </citation>
    <scope>NUCLEOTIDE SEQUENCE</scope>
</reference>
<dbReference type="SMART" id="SM00672">
    <property type="entry name" value="CAP10"/>
    <property type="match status" value="1"/>
</dbReference>
<gene>
    <name evidence="2" type="ORF">PPACK8108_LOCUS21747</name>
</gene>
<accession>A0AAV0BK98</accession>
<feature type="domain" description="Glycosyl transferase CAP10" evidence="1">
    <location>
        <begin position="267"/>
        <end position="517"/>
    </location>
</feature>
<dbReference type="PANTHER" id="PTHR12203">
    <property type="entry name" value="KDEL LYS-ASP-GLU-LEU CONTAINING - RELATED"/>
    <property type="match status" value="1"/>
</dbReference>